<evidence type="ECO:0000256" key="2">
    <source>
        <dbReference type="ARBA" id="ARBA00022448"/>
    </source>
</evidence>
<feature type="transmembrane region" description="Helical" evidence="7">
    <location>
        <begin position="117"/>
        <end position="137"/>
    </location>
</feature>
<keyword evidence="3" id="KW-1003">Cell membrane</keyword>
<evidence type="ECO:0000256" key="6">
    <source>
        <dbReference type="ARBA" id="ARBA00023136"/>
    </source>
</evidence>
<evidence type="ECO:0000313" key="10">
    <source>
        <dbReference type="Proteomes" id="UP000050949"/>
    </source>
</evidence>
<feature type="transmembrane region" description="Helical" evidence="7">
    <location>
        <begin position="265"/>
        <end position="284"/>
    </location>
</feature>
<dbReference type="EMBL" id="AZFW01000037">
    <property type="protein sequence ID" value="KRM28037.1"/>
    <property type="molecule type" value="Genomic_DNA"/>
</dbReference>
<proteinExistence type="inferred from homology"/>
<dbReference type="PROSITE" id="PS51257">
    <property type="entry name" value="PROKAR_LIPOPROTEIN"/>
    <property type="match status" value="1"/>
</dbReference>
<evidence type="ECO:0000256" key="5">
    <source>
        <dbReference type="ARBA" id="ARBA00022989"/>
    </source>
</evidence>
<evidence type="ECO:0000256" key="4">
    <source>
        <dbReference type="ARBA" id="ARBA00022692"/>
    </source>
</evidence>
<keyword evidence="6 7" id="KW-0472">Membrane</keyword>
<reference evidence="9 10" key="1">
    <citation type="journal article" date="2015" name="Genome Announc.">
        <title>Expanding the biotechnology potential of lactobacilli through comparative genomics of 213 strains and associated genera.</title>
        <authorList>
            <person name="Sun Z."/>
            <person name="Harris H.M."/>
            <person name="McCann A."/>
            <person name="Guo C."/>
            <person name="Argimon S."/>
            <person name="Zhang W."/>
            <person name="Yang X."/>
            <person name="Jeffery I.B."/>
            <person name="Cooney J.C."/>
            <person name="Kagawa T.F."/>
            <person name="Liu W."/>
            <person name="Song Y."/>
            <person name="Salvetti E."/>
            <person name="Wrobel A."/>
            <person name="Rasinkangas P."/>
            <person name="Parkhill J."/>
            <person name="Rea M.C."/>
            <person name="O'Sullivan O."/>
            <person name="Ritari J."/>
            <person name="Douillard F.P."/>
            <person name="Paul Ross R."/>
            <person name="Yang R."/>
            <person name="Briner A.E."/>
            <person name="Felis G.E."/>
            <person name="de Vos W.M."/>
            <person name="Barrangou R."/>
            <person name="Klaenhammer T.R."/>
            <person name="Caufield P.W."/>
            <person name="Cui Y."/>
            <person name="Zhang H."/>
            <person name="O'Toole P.W."/>
        </authorList>
    </citation>
    <scope>NUCLEOTIDE SEQUENCE [LARGE SCALE GENOMIC DNA]</scope>
    <source>
        <strain evidence="9 10">DSM 16991</strain>
    </source>
</reference>
<dbReference type="eggNOG" id="COG0395">
    <property type="taxonomic scope" value="Bacteria"/>
</dbReference>
<dbReference type="PROSITE" id="PS50928">
    <property type="entry name" value="ABC_TM1"/>
    <property type="match status" value="1"/>
</dbReference>
<dbReference type="PATRIC" id="fig|1122147.4.peg.2200"/>
<dbReference type="GO" id="GO:0005886">
    <property type="term" value="C:plasma membrane"/>
    <property type="evidence" value="ECO:0007669"/>
    <property type="project" value="UniProtKB-SubCell"/>
</dbReference>
<evidence type="ECO:0000256" key="7">
    <source>
        <dbReference type="RuleBase" id="RU363032"/>
    </source>
</evidence>
<feature type="transmembrane region" description="Helical" evidence="7">
    <location>
        <begin position="149"/>
        <end position="169"/>
    </location>
</feature>
<feature type="transmembrane region" description="Helical" evidence="7">
    <location>
        <begin position="190"/>
        <end position="212"/>
    </location>
</feature>
<gene>
    <name evidence="9" type="ORF">FC91_GL002127</name>
</gene>
<comment type="similarity">
    <text evidence="7">Belongs to the binding-protein-dependent transport system permease family.</text>
</comment>
<dbReference type="Pfam" id="PF00528">
    <property type="entry name" value="BPD_transp_1"/>
    <property type="match status" value="1"/>
</dbReference>
<dbReference type="OrthoDB" id="9810086at2"/>
<dbReference type="SUPFAM" id="SSF161098">
    <property type="entry name" value="MetI-like"/>
    <property type="match status" value="1"/>
</dbReference>
<evidence type="ECO:0000256" key="3">
    <source>
        <dbReference type="ARBA" id="ARBA00022475"/>
    </source>
</evidence>
<dbReference type="AlphaFoldDB" id="A0A0R1XEJ3"/>
<feature type="transmembrane region" description="Helical" evidence="7">
    <location>
        <begin position="85"/>
        <end position="105"/>
    </location>
</feature>
<keyword evidence="5 7" id="KW-1133">Transmembrane helix</keyword>
<dbReference type="CDD" id="cd06261">
    <property type="entry name" value="TM_PBP2"/>
    <property type="match status" value="1"/>
</dbReference>
<name>A0A0R1XEJ3_9LACO</name>
<feature type="transmembrane region" description="Helical" evidence="7">
    <location>
        <begin position="20"/>
        <end position="41"/>
    </location>
</feature>
<keyword evidence="2 7" id="KW-0813">Transport</keyword>
<dbReference type="Proteomes" id="UP000050949">
    <property type="component" value="Unassembled WGS sequence"/>
</dbReference>
<evidence type="ECO:0000256" key="1">
    <source>
        <dbReference type="ARBA" id="ARBA00004651"/>
    </source>
</evidence>
<protein>
    <submittedName>
        <fullName evidence="9">LplC protein</fullName>
    </submittedName>
</protein>
<evidence type="ECO:0000313" key="9">
    <source>
        <dbReference type="EMBL" id="KRM28037.1"/>
    </source>
</evidence>
<dbReference type="PANTHER" id="PTHR43744:SF9">
    <property type="entry name" value="POLYGALACTURONAN_RHAMNOGALACTURONAN TRANSPORT SYSTEM PERMEASE PROTEIN YTCP"/>
    <property type="match status" value="1"/>
</dbReference>
<keyword evidence="4 7" id="KW-0812">Transmembrane</keyword>
<dbReference type="GO" id="GO:0055085">
    <property type="term" value="P:transmembrane transport"/>
    <property type="evidence" value="ECO:0007669"/>
    <property type="project" value="InterPro"/>
</dbReference>
<comment type="subcellular location">
    <subcellularLocation>
        <location evidence="1 7">Cell membrane</location>
        <topology evidence="1 7">Multi-pass membrane protein</topology>
    </subcellularLocation>
</comment>
<accession>A0A0R1XEJ3</accession>
<evidence type="ECO:0000259" key="8">
    <source>
        <dbReference type="PROSITE" id="PS50928"/>
    </source>
</evidence>
<dbReference type="InterPro" id="IPR035906">
    <property type="entry name" value="MetI-like_sf"/>
</dbReference>
<feature type="domain" description="ABC transmembrane type-1" evidence="8">
    <location>
        <begin position="82"/>
        <end position="284"/>
    </location>
</feature>
<dbReference type="PANTHER" id="PTHR43744">
    <property type="entry name" value="ABC TRANSPORTER PERMEASE PROTEIN MG189-RELATED-RELATED"/>
    <property type="match status" value="1"/>
</dbReference>
<comment type="caution">
    <text evidence="9">The sequence shown here is derived from an EMBL/GenBank/DDBJ whole genome shotgun (WGS) entry which is preliminary data.</text>
</comment>
<dbReference type="Gene3D" id="1.10.3720.10">
    <property type="entry name" value="MetI-like"/>
    <property type="match status" value="1"/>
</dbReference>
<organism evidence="9 10">
    <name type="scientific">Schleiferilactobacillus harbinensis DSM 16991</name>
    <dbReference type="NCBI Taxonomy" id="1122147"/>
    <lineage>
        <taxon>Bacteria</taxon>
        <taxon>Bacillati</taxon>
        <taxon>Bacillota</taxon>
        <taxon>Bacilli</taxon>
        <taxon>Lactobacillales</taxon>
        <taxon>Lactobacillaceae</taxon>
        <taxon>Schleiferilactobacillus</taxon>
    </lineage>
</organism>
<dbReference type="RefSeq" id="WP_051225313.1">
    <property type="nucleotide sequence ID" value="NZ_AUEH01000026.1"/>
</dbReference>
<sequence>MLVRSKELLQETTGDRIFGVFNTGFMVLLIIACLYPIWYVICASFSSSGAIQANVGKLLWPKNFNFGAYKMALQHPLISSGFRNIFLILLGSLPLQMVMTILCGYFMAARRVMFKKYIVGMFMFTMFFSGGLIPSFLNQKSLGLYDNLWALIIPGALSLYNAIICKSAIDGIPNSLFESAYIDGANDFTVLTKIVIPLIKPTLAVLLLYYGVGTWNNWFSASILIENNNLLPIQNILRAVLLANDQTLNSAAANTNDINTFAETIKYAAIVISTVPILMIYPFLQKYFVKGVMIGSVKE</sequence>
<dbReference type="InterPro" id="IPR000515">
    <property type="entry name" value="MetI-like"/>
</dbReference>